<dbReference type="EMBL" id="JBHUFW010000014">
    <property type="protein sequence ID" value="MFD1864557.1"/>
    <property type="molecule type" value="Genomic_DNA"/>
</dbReference>
<dbReference type="EC" id="3.1.-.-" evidence="2"/>
<dbReference type="InterPro" id="IPR004843">
    <property type="entry name" value="Calcineurin-like_PHP"/>
</dbReference>
<evidence type="ECO:0000313" key="3">
    <source>
        <dbReference type="Proteomes" id="UP001597273"/>
    </source>
</evidence>
<dbReference type="PANTHER" id="PTHR42850:SF4">
    <property type="entry name" value="ZINC-DEPENDENT ENDOPOLYPHOSPHATASE"/>
    <property type="match status" value="1"/>
</dbReference>
<feature type="domain" description="Serine/threonine specific protein phosphatases" evidence="1">
    <location>
        <begin position="65"/>
        <end position="70"/>
    </location>
</feature>
<keyword evidence="3" id="KW-1185">Reference proteome</keyword>
<proteinExistence type="predicted"/>
<dbReference type="PANTHER" id="PTHR42850">
    <property type="entry name" value="METALLOPHOSPHOESTERASE"/>
    <property type="match status" value="1"/>
</dbReference>
<comment type="caution">
    <text evidence="2">The sequence shown here is derived from an EMBL/GenBank/DDBJ whole genome shotgun (WGS) entry which is preliminary data.</text>
</comment>
<dbReference type="RefSeq" id="WP_204893644.1">
    <property type="nucleotide sequence ID" value="NZ_JBHUFW010000014.1"/>
</dbReference>
<evidence type="ECO:0000259" key="1">
    <source>
        <dbReference type="PROSITE" id="PS00125"/>
    </source>
</evidence>
<sequence>MQFLIIGDVHGCFHTFRTMAEKNWDKETETLIQLGDLIDRGKNSPQMVSWARKLSADYPNRVHFLKGNHEHEMQQHFFHEPNPNWLRQGGAETIRQYENEKRDCRDDAAWLSRLPLFFESSHLYVSHAGISEVAQDPMAEGSEFGILWNRSRLKNIGKLQVIGHTPRERPIYDATADAWNIDTGAAYGRYLTGVRISGSGEVLEFLKVETDERDL</sequence>
<dbReference type="Pfam" id="PF00149">
    <property type="entry name" value="Metallophos"/>
    <property type="match status" value="1"/>
</dbReference>
<dbReference type="CDD" id="cd00144">
    <property type="entry name" value="MPP_PPP_family"/>
    <property type="match status" value="1"/>
</dbReference>
<gene>
    <name evidence="2" type="ORF">ACFSDB_16765</name>
</gene>
<reference evidence="3" key="1">
    <citation type="journal article" date="2019" name="Int. J. Syst. Evol. Microbiol.">
        <title>The Global Catalogue of Microorganisms (GCM) 10K type strain sequencing project: providing services to taxonomists for standard genome sequencing and annotation.</title>
        <authorList>
            <consortium name="The Broad Institute Genomics Platform"/>
            <consortium name="The Broad Institute Genome Sequencing Center for Infectious Disease"/>
            <person name="Wu L."/>
            <person name="Ma J."/>
        </authorList>
    </citation>
    <scope>NUCLEOTIDE SEQUENCE [LARGE SCALE GENOMIC DNA]</scope>
    <source>
        <strain evidence="3">CGMCC 1.15475</strain>
    </source>
</reference>
<organism evidence="2 3">
    <name type="scientific">Planococcus chinensis</name>
    <dbReference type="NCBI Taxonomy" id="272917"/>
    <lineage>
        <taxon>Bacteria</taxon>
        <taxon>Bacillati</taxon>
        <taxon>Bacillota</taxon>
        <taxon>Bacilli</taxon>
        <taxon>Bacillales</taxon>
        <taxon>Caryophanaceae</taxon>
        <taxon>Planococcus</taxon>
    </lineage>
</organism>
<accession>A0ABW4QLN2</accession>
<dbReference type="GO" id="GO:0016787">
    <property type="term" value="F:hydrolase activity"/>
    <property type="evidence" value="ECO:0007669"/>
    <property type="project" value="UniProtKB-KW"/>
</dbReference>
<dbReference type="Gene3D" id="3.60.21.10">
    <property type="match status" value="1"/>
</dbReference>
<dbReference type="InterPro" id="IPR050126">
    <property type="entry name" value="Ap4A_hydrolase"/>
</dbReference>
<dbReference type="InterPro" id="IPR029052">
    <property type="entry name" value="Metallo-depent_PP-like"/>
</dbReference>
<dbReference type="PROSITE" id="PS00125">
    <property type="entry name" value="SER_THR_PHOSPHATASE"/>
    <property type="match status" value="1"/>
</dbReference>
<keyword evidence="2" id="KW-0378">Hydrolase</keyword>
<dbReference type="InterPro" id="IPR006186">
    <property type="entry name" value="Ser/Thr-sp_prot-phosphatase"/>
</dbReference>
<protein>
    <submittedName>
        <fullName evidence="2">Metallophosphoesterase family protein</fullName>
        <ecNumber evidence="2">3.1.-.-</ecNumber>
    </submittedName>
</protein>
<dbReference type="Proteomes" id="UP001597273">
    <property type="component" value="Unassembled WGS sequence"/>
</dbReference>
<evidence type="ECO:0000313" key="2">
    <source>
        <dbReference type="EMBL" id="MFD1864557.1"/>
    </source>
</evidence>
<name>A0ABW4QLN2_9BACL</name>
<dbReference type="SUPFAM" id="SSF56300">
    <property type="entry name" value="Metallo-dependent phosphatases"/>
    <property type="match status" value="1"/>
</dbReference>